<dbReference type="EMBL" id="JACXVP010000003">
    <property type="protein sequence ID" value="KAG5619362.1"/>
    <property type="molecule type" value="Genomic_DNA"/>
</dbReference>
<sequence>MANLNQNSVNKSKSNANSKSIFSQTRRKLSFRRKKLPVVQPEAGGKKQRRKFSPMKIFRRGRLKGQKLHYLGMRKIKDCYWSAVNDILEGHGEVDTFGRQLATETSFAIPVMGFSFAMFSPNPPYSNQNSFNKSKSHVNSTSIFSQARRKITFRRKKLPVVQVEAGGKKHRQKVSPVKIFRRDGLKGQKLQYLSMKKINECYWLAVNDILERHRGSDTFEQRRFVVDTTPSVPIYMTHVPFYVS</sequence>
<proteinExistence type="predicted"/>
<dbReference type="Proteomes" id="UP000824120">
    <property type="component" value="Chromosome 3"/>
</dbReference>
<dbReference type="OrthoDB" id="1937329at2759"/>
<dbReference type="PANTHER" id="PTHR34788">
    <property type="entry name" value="F15I1.22"/>
    <property type="match status" value="1"/>
</dbReference>
<dbReference type="PANTHER" id="PTHR34788:SF4">
    <property type="entry name" value="F15I1.22"/>
    <property type="match status" value="1"/>
</dbReference>
<comment type="caution">
    <text evidence="2">The sequence shown here is derived from an EMBL/GenBank/DDBJ whole genome shotgun (WGS) entry which is preliminary data.</text>
</comment>
<name>A0A9J6A4T9_SOLCO</name>
<reference evidence="2 3" key="1">
    <citation type="submission" date="2020-09" db="EMBL/GenBank/DDBJ databases">
        <title>De no assembly of potato wild relative species, Solanum commersonii.</title>
        <authorList>
            <person name="Cho K."/>
        </authorList>
    </citation>
    <scope>NUCLEOTIDE SEQUENCE [LARGE SCALE GENOMIC DNA]</scope>
    <source>
        <strain evidence="2">LZ3.2</strain>
        <tissue evidence="2">Leaf</tissue>
    </source>
</reference>
<accession>A0A9J6A4T9</accession>
<gene>
    <name evidence="2" type="ORF">H5410_019186</name>
</gene>
<keyword evidence="3" id="KW-1185">Reference proteome</keyword>
<feature type="region of interest" description="Disordered" evidence="1">
    <location>
        <begin position="1"/>
        <end position="24"/>
    </location>
</feature>
<evidence type="ECO:0000256" key="1">
    <source>
        <dbReference type="SAM" id="MobiDB-lite"/>
    </source>
</evidence>
<evidence type="ECO:0000313" key="2">
    <source>
        <dbReference type="EMBL" id="KAG5619362.1"/>
    </source>
</evidence>
<feature type="compositionally biased region" description="Low complexity" evidence="1">
    <location>
        <begin position="1"/>
        <end position="23"/>
    </location>
</feature>
<evidence type="ECO:0000313" key="3">
    <source>
        <dbReference type="Proteomes" id="UP000824120"/>
    </source>
</evidence>
<organism evidence="2 3">
    <name type="scientific">Solanum commersonii</name>
    <name type="common">Commerson's wild potato</name>
    <name type="synonym">Commerson's nightshade</name>
    <dbReference type="NCBI Taxonomy" id="4109"/>
    <lineage>
        <taxon>Eukaryota</taxon>
        <taxon>Viridiplantae</taxon>
        <taxon>Streptophyta</taxon>
        <taxon>Embryophyta</taxon>
        <taxon>Tracheophyta</taxon>
        <taxon>Spermatophyta</taxon>
        <taxon>Magnoliopsida</taxon>
        <taxon>eudicotyledons</taxon>
        <taxon>Gunneridae</taxon>
        <taxon>Pentapetalae</taxon>
        <taxon>asterids</taxon>
        <taxon>lamiids</taxon>
        <taxon>Solanales</taxon>
        <taxon>Solanaceae</taxon>
        <taxon>Solanoideae</taxon>
        <taxon>Solaneae</taxon>
        <taxon>Solanum</taxon>
    </lineage>
</organism>
<dbReference type="AlphaFoldDB" id="A0A9J6A4T9"/>
<protein>
    <submittedName>
        <fullName evidence="2">Uncharacterized protein</fullName>
    </submittedName>
</protein>